<dbReference type="AlphaFoldDB" id="A0AAJ3P0F8"/>
<sequence length="49" mass="5658">MLKAEGGKPSALATFPQLFNKLADQFQQRDQRLKNDENFIEKSFHPLLP</sequence>
<evidence type="ECO:0000313" key="1">
    <source>
        <dbReference type="EMBL" id="OSL49452.1"/>
    </source>
</evidence>
<protein>
    <submittedName>
        <fullName evidence="1">Uncharacterized protein</fullName>
    </submittedName>
</protein>
<evidence type="ECO:0000313" key="2">
    <source>
        <dbReference type="Proteomes" id="UP000243401"/>
    </source>
</evidence>
<name>A0AAJ3P0F8_ECOLX</name>
<gene>
    <name evidence="1" type="ORF">EATG_00319</name>
</gene>
<dbReference type="EMBL" id="ADJX01000002">
    <property type="protein sequence ID" value="OSL49452.1"/>
    <property type="molecule type" value="Genomic_DNA"/>
</dbReference>
<proteinExistence type="predicted"/>
<dbReference type="Proteomes" id="UP000243401">
    <property type="component" value="Unassembled WGS sequence"/>
</dbReference>
<reference evidence="1 2" key="1">
    <citation type="submission" date="2010-04" db="EMBL/GenBank/DDBJ databases">
        <title>The Genome Sequence of Escherichia coli H605.</title>
        <authorList>
            <consortium name="The Broad Institute Genome Sequencing Platform"/>
            <consortium name="The Broad Institute Genome Sequencing Center for Infectious Disease"/>
            <person name="Feldgarden M."/>
            <person name="Gordon D.M."/>
            <person name="Johnson J.R."/>
            <person name="Johnston B.D."/>
            <person name="Young S."/>
            <person name="Zeng Q."/>
            <person name="Koehrsen M."/>
            <person name="Alvarado L."/>
            <person name="Berlin A.M."/>
            <person name="Borenstein D."/>
            <person name="Chapman S.B."/>
            <person name="Chen Z."/>
            <person name="Engels R."/>
            <person name="Freedman E."/>
            <person name="Gellesch M."/>
            <person name="Goldberg J."/>
            <person name="Griggs A."/>
            <person name="Gujja S."/>
            <person name="Heilman E.R."/>
            <person name="Heiman D.I."/>
            <person name="Hepburn T.A."/>
            <person name="Howarth C."/>
            <person name="Jen D."/>
            <person name="Larson L."/>
            <person name="Mehta T."/>
            <person name="Park D."/>
            <person name="Pearson M."/>
            <person name="Richards J."/>
            <person name="Roberts A."/>
            <person name="Saif S."/>
            <person name="Shea T.D."/>
            <person name="Shenoy N."/>
            <person name="Sisk P."/>
            <person name="Stolte C."/>
            <person name="Sykes S.N."/>
            <person name="Walk T."/>
            <person name="White J."/>
            <person name="Yandava C."/>
            <person name="Haas B."/>
            <person name="Henn M.R."/>
            <person name="Nusbaum C."/>
            <person name="Birren B."/>
        </authorList>
    </citation>
    <scope>NUCLEOTIDE SEQUENCE [LARGE SCALE GENOMIC DNA]</scope>
    <source>
        <strain evidence="1 2">H605</strain>
    </source>
</reference>
<comment type="caution">
    <text evidence="1">The sequence shown here is derived from an EMBL/GenBank/DDBJ whole genome shotgun (WGS) entry which is preliminary data.</text>
</comment>
<accession>A0AAJ3P0F8</accession>
<organism evidence="1 2">
    <name type="scientific">Escherichia coli H605</name>
    <dbReference type="NCBI Taxonomy" id="656410"/>
    <lineage>
        <taxon>Bacteria</taxon>
        <taxon>Pseudomonadati</taxon>
        <taxon>Pseudomonadota</taxon>
        <taxon>Gammaproteobacteria</taxon>
        <taxon>Enterobacterales</taxon>
        <taxon>Enterobacteriaceae</taxon>
        <taxon>Escherichia</taxon>
    </lineage>
</organism>